<feature type="domain" description="Fibronectin type-III" evidence="5">
    <location>
        <begin position="181"/>
        <end position="271"/>
    </location>
</feature>
<dbReference type="EMBL" id="JARSBN010000001">
    <property type="protein sequence ID" value="MDG4714781.1"/>
    <property type="molecule type" value="Genomic_DNA"/>
</dbReference>
<dbReference type="InterPro" id="IPR036116">
    <property type="entry name" value="FN3_sf"/>
</dbReference>
<feature type="signal peptide" evidence="3">
    <location>
        <begin position="1"/>
        <end position="22"/>
    </location>
</feature>
<dbReference type="CDD" id="cd00063">
    <property type="entry name" value="FN3"/>
    <property type="match status" value="3"/>
</dbReference>
<proteinExistence type="predicted"/>
<dbReference type="SMART" id="SM00137">
    <property type="entry name" value="MAM"/>
    <property type="match status" value="1"/>
</dbReference>
<evidence type="ECO:0000256" key="1">
    <source>
        <dbReference type="ARBA" id="ARBA00022729"/>
    </source>
</evidence>
<dbReference type="Pfam" id="PF00041">
    <property type="entry name" value="fn3"/>
    <property type="match status" value="3"/>
</dbReference>
<organism evidence="6 7">
    <name type="scientific">Winogradskyella marincola</name>
    <dbReference type="NCBI Taxonomy" id="3037795"/>
    <lineage>
        <taxon>Bacteria</taxon>
        <taxon>Pseudomonadati</taxon>
        <taxon>Bacteroidota</taxon>
        <taxon>Flavobacteriia</taxon>
        <taxon>Flavobacteriales</taxon>
        <taxon>Flavobacteriaceae</taxon>
        <taxon>Winogradskyella</taxon>
    </lineage>
</organism>
<dbReference type="InterPro" id="IPR003961">
    <property type="entry name" value="FN3_dom"/>
</dbReference>
<dbReference type="PANTHER" id="PTHR46708:SF2">
    <property type="entry name" value="FIBRONECTIN TYPE-III DOMAIN-CONTAINING PROTEIN"/>
    <property type="match status" value="1"/>
</dbReference>
<feature type="domain" description="MAM" evidence="4">
    <location>
        <begin position="25"/>
        <end position="181"/>
    </location>
</feature>
<protein>
    <submittedName>
        <fullName evidence="6">Fibronectin type III domain-containing protein</fullName>
    </submittedName>
</protein>
<dbReference type="Gene3D" id="2.60.120.260">
    <property type="entry name" value="Galactose-binding domain-like"/>
    <property type="match status" value="2"/>
</dbReference>
<dbReference type="RefSeq" id="WP_278004245.1">
    <property type="nucleotide sequence ID" value="NZ_JARSBN010000001.1"/>
</dbReference>
<feature type="domain" description="Fibronectin type-III" evidence="5">
    <location>
        <begin position="430"/>
        <end position="518"/>
    </location>
</feature>
<dbReference type="InterPro" id="IPR013783">
    <property type="entry name" value="Ig-like_fold"/>
</dbReference>
<dbReference type="Proteomes" id="UP001529085">
    <property type="component" value="Unassembled WGS sequence"/>
</dbReference>
<comment type="caution">
    <text evidence="6">The sequence shown here is derived from an EMBL/GenBank/DDBJ whole genome shotgun (WGS) entry which is preliminary data.</text>
</comment>
<dbReference type="Pfam" id="PF18962">
    <property type="entry name" value="Por_Secre_tail"/>
    <property type="match status" value="1"/>
</dbReference>
<evidence type="ECO:0000313" key="6">
    <source>
        <dbReference type="EMBL" id="MDG4714781.1"/>
    </source>
</evidence>
<gene>
    <name evidence="6" type="ORF">P7122_02770</name>
</gene>
<evidence type="ECO:0000313" key="7">
    <source>
        <dbReference type="Proteomes" id="UP001529085"/>
    </source>
</evidence>
<evidence type="ECO:0000256" key="2">
    <source>
        <dbReference type="ARBA" id="ARBA00022737"/>
    </source>
</evidence>
<dbReference type="InterPro" id="IPR000998">
    <property type="entry name" value="MAM_dom"/>
</dbReference>
<sequence length="1914" mass="205146">MKKNFFLLTSLFALTFLWQSNAQYFSESFENAGAFPSGWTLTNGTNDWDIDQGNDNGPGSAQDGTYSAFFNDFDYSGGTEAEMITPNIDLSSATAPLLKFWYWDDGGADTVEVLVSTDGSTYTSEYTTPTVVSSWSEITVDLSAYAGNATVTVSWKGTSIYGYDNPHVDNISIEEAPTCPAPSGLTLDNVTDTTANISWTTNGSETDWEIVVQADGTGAPSGSGTATTNNPYTAMSLTANTSYEVYVRAFCGVSDYSEWIGPLDFTTTCSIYTAPFTEDFESISSGQPDCWSIDGTTSSSSYHFSSYATGYSGRGMRFNSYYNSNGYTSELISPTIDASGLSSMRLKFYYKNPTGGNFEVLISTDGGSNYTSLETGLTGQTDWIEKTYDVTTYISNSIKLKFIGTSNYGSGDAYIYLDEVALEETPSCIEPSDITLDNVTSETAQISWTANNGESDWEIVVQADGTGTPSGSGTATTDNPYTAMSLSSNTAYEVYVRSSCGGDLSAWTGPLDFTTDCSTFTAPYTEDFDSTATGSSSNPTVPSCWSFIDEGVGYGYVNSTGANSFYMYNSYDSTGNYILVSPSTTDLSSGLNRVSFDVDGSTGQVLSLGTMSDATDPSTFTEIQAITLATDDYESYTITIPAGSDMHLAFKHGQTGTYDGYFLDNILIEPLPSCLESTDLTIDSFTDTEATISWTANNGETDWEIVVQAAGTGEPGGSGTATTNNPYTASGLTSNTAYEVYIRAFCGGSDYSAWTGPVNFTTACSTLTPEYTQDFTTFLDACWEQAADGDLTSGPASTGSSNWYSEEFAHSTTSGGGAVNINIYGSNDIEWLLSPYFDLSAGGYNIVVDVALTDYNDTTLYDGFDTDDEVRLVYSTDGTNWVTLETWNQDNTPSVSGETVSFDISPLTDSNVQFAFYVAENTGGSMDIEFHIDNFNISAISPTDTADFINLQWPGTANIIPGGSFTAYAQIYEPGITDAAGQGANVEAWIGVSTTDATSTVDFLSSDWTWLPASYNTDSGNNDEYQASFGTTLPIGTYYYVSRFKVNGGPYSYGGNDISDGDGGNFWNGSSFVSGVLTVNPTPETTNHVASFSAVADSDTEITVTWNDNDGTQAAEGFLLVAKTGSATLYTPVDGTDATNDTDWSDDDYEVNIAPGVETYTFTGLTASTPYSFEIYPYTNSGSYIDYKTDATVPSANATTDADPCASLLPDYLEDFTTFVPDCWLRGEDGDLTSGPSSTNTTSGWIAEEFAHTTASGEGATNINIWQSGDVNWLLTPSFDLSADGYQVRVDAALTDYNDTELGDALSAGDVISLVYSNDGTNWTTLYDFATNIPAASGETVIVDLTGITCTTVQFAFYVSEGASGRDVDFHIDNFRVETIPVPVTYTFNGTWSPSDPSGDASYVDDIVVSSGNAIISSDTECDNVTVNPGAAMTLNSGATLTITDKMTLESVSNNFSNLMLEGNINGTVTYERYVNSTSNGNDLISPPLGGQTWASFLADGSNEADLLDDGNTSPTTYAFGPFDKTTDNWLNYTDASVVTLNSGTGYRAATNTGTTLTFTGAVETSIVAVNIEDTGANYPDWNLIGNPYTTYLDMADFLNYDLGDGTRNIDILEDISGIYGYDGSASNGWDVVTLANAGARDMAPGQGFFVAANDTFVAGYDITFAPSMRRVNSGDDFIAGRNSSALTYLKLNANTATNDYTTQFYFNDNASAGLDHGYDAKLWGDTPPSFSLYSNLVENNTGTPIALQALNSTDLTNIVIPLGVNASMGEQLTFTISETTLPSTIKVYLDDTENNTSTLLNTTDYVISPISDITGTGRFYLRFTEQALSTTDATFENIKIYTKASTKAIYIHGALHSDTNAKVYDIHGRMIHHSVLNTNTLVHHIDTSNFSDGVYIVTLSNGTQEKSQKVIIK</sequence>
<dbReference type="InterPro" id="IPR026444">
    <property type="entry name" value="Secre_tail"/>
</dbReference>
<dbReference type="PROSITE" id="PS50060">
    <property type="entry name" value="MAM_2"/>
    <property type="match status" value="2"/>
</dbReference>
<reference evidence="6 7" key="1">
    <citation type="submission" date="2023-03" db="EMBL/GenBank/DDBJ databases">
        <title>Strain YYF002 represents a novel species in the genus Winogradskyella isolated from seawater.</title>
        <authorList>
            <person name="Fu Z.-Y."/>
        </authorList>
    </citation>
    <scope>NUCLEOTIDE SEQUENCE [LARGE SCALE GENOMIC DNA]</scope>
    <source>
        <strain evidence="6 7">YYF002</strain>
    </source>
</reference>
<dbReference type="SUPFAM" id="SSF49899">
    <property type="entry name" value="Concanavalin A-like lectins/glucanases"/>
    <property type="match status" value="2"/>
</dbReference>
<feature type="chain" id="PRO_5046902201" evidence="3">
    <location>
        <begin position="23"/>
        <end position="1914"/>
    </location>
</feature>
<dbReference type="Gene3D" id="2.60.40.10">
    <property type="entry name" value="Immunoglobulins"/>
    <property type="match status" value="4"/>
</dbReference>
<dbReference type="SMART" id="SM00060">
    <property type="entry name" value="FN3"/>
    <property type="match status" value="4"/>
</dbReference>
<accession>A0ABT6FYD1</accession>
<keyword evidence="7" id="KW-1185">Reference proteome</keyword>
<keyword evidence="1 3" id="KW-0732">Signal</keyword>
<dbReference type="InterPro" id="IPR013320">
    <property type="entry name" value="ConA-like_dom_sf"/>
</dbReference>
<evidence type="ECO:0000259" key="5">
    <source>
        <dbReference type="PROSITE" id="PS50853"/>
    </source>
</evidence>
<name>A0ABT6FYD1_9FLAO</name>
<feature type="domain" description="MAM" evidence="4">
    <location>
        <begin position="267"/>
        <end position="430"/>
    </location>
</feature>
<dbReference type="InterPro" id="IPR050991">
    <property type="entry name" value="ECM_Regulatory_Proteins"/>
</dbReference>
<dbReference type="SUPFAM" id="SSF49265">
    <property type="entry name" value="Fibronectin type III"/>
    <property type="match status" value="3"/>
</dbReference>
<keyword evidence="2" id="KW-0677">Repeat</keyword>
<evidence type="ECO:0000256" key="3">
    <source>
        <dbReference type="SAM" id="SignalP"/>
    </source>
</evidence>
<dbReference type="PANTHER" id="PTHR46708">
    <property type="entry name" value="TENASCIN"/>
    <property type="match status" value="1"/>
</dbReference>
<dbReference type="PROSITE" id="PS50853">
    <property type="entry name" value="FN3"/>
    <property type="match status" value="4"/>
</dbReference>
<evidence type="ECO:0000259" key="4">
    <source>
        <dbReference type="PROSITE" id="PS50060"/>
    </source>
</evidence>
<feature type="domain" description="Fibronectin type-III" evidence="5">
    <location>
        <begin position="1088"/>
        <end position="1203"/>
    </location>
</feature>
<feature type="domain" description="Fibronectin type-III" evidence="5">
    <location>
        <begin position="676"/>
        <end position="765"/>
    </location>
</feature>
<dbReference type="NCBIfam" id="TIGR04183">
    <property type="entry name" value="Por_Secre_tail"/>
    <property type="match status" value="1"/>
</dbReference>